<dbReference type="InterPro" id="IPR027417">
    <property type="entry name" value="P-loop_NTPase"/>
</dbReference>
<evidence type="ECO:0000313" key="2">
    <source>
        <dbReference type="Proteomes" id="UP001249851"/>
    </source>
</evidence>
<dbReference type="Gene3D" id="3.40.50.300">
    <property type="entry name" value="P-loop containing nucleotide triphosphate hydrolases"/>
    <property type="match status" value="1"/>
</dbReference>
<keyword evidence="2" id="KW-1185">Reference proteome</keyword>
<proteinExistence type="predicted"/>
<organism evidence="1 2">
    <name type="scientific">Acropora cervicornis</name>
    <name type="common">Staghorn coral</name>
    <dbReference type="NCBI Taxonomy" id="6130"/>
    <lineage>
        <taxon>Eukaryota</taxon>
        <taxon>Metazoa</taxon>
        <taxon>Cnidaria</taxon>
        <taxon>Anthozoa</taxon>
        <taxon>Hexacorallia</taxon>
        <taxon>Scleractinia</taxon>
        <taxon>Astrocoeniina</taxon>
        <taxon>Acroporidae</taxon>
        <taxon>Acropora</taxon>
    </lineage>
</organism>
<accession>A0AAD9PT03</accession>
<reference evidence="1" key="1">
    <citation type="journal article" date="2023" name="G3 (Bethesda)">
        <title>Whole genome assembly and annotation of the endangered Caribbean coral Acropora cervicornis.</title>
        <authorList>
            <person name="Selwyn J.D."/>
            <person name="Vollmer S.V."/>
        </authorList>
    </citation>
    <scope>NUCLEOTIDE SEQUENCE</scope>
    <source>
        <strain evidence="1">K2</strain>
    </source>
</reference>
<gene>
    <name evidence="1" type="ORF">P5673_031268</name>
</gene>
<protein>
    <submittedName>
        <fullName evidence="1">Uncharacterized protein</fullName>
    </submittedName>
</protein>
<dbReference type="AlphaFoldDB" id="A0AAD9PT03"/>
<dbReference type="EMBL" id="JARQWQ010000145">
    <property type="protein sequence ID" value="KAK2548487.1"/>
    <property type="molecule type" value="Genomic_DNA"/>
</dbReference>
<dbReference type="Proteomes" id="UP001249851">
    <property type="component" value="Unassembled WGS sequence"/>
</dbReference>
<name>A0AAD9PT03_ACRCE</name>
<reference evidence="1" key="2">
    <citation type="journal article" date="2023" name="Science">
        <title>Genomic signatures of disease resistance in endangered staghorn corals.</title>
        <authorList>
            <person name="Vollmer S.V."/>
            <person name="Selwyn J.D."/>
            <person name="Despard B.A."/>
            <person name="Roesel C.L."/>
        </authorList>
    </citation>
    <scope>NUCLEOTIDE SEQUENCE</scope>
    <source>
        <strain evidence="1">K2</strain>
    </source>
</reference>
<sequence>MTACDLNENLDCLDDIHQGKFNIIYASAEAALDKRFLNSLKAKDSSFNKTLAALIVDESHTLET</sequence>
<evidence type="ECO:0000313" key="1">
    <source>
        <dbReference type="EMBL" id="KAK2548487.1"/>
    </source>
</evidence>
<comment type="caution">
    <text evidence="1">The sequence shown here is derived from an EMBL/GenBank/DDBJ whole genome shotgun (WGS) entry which is preliminary data.</text>
</comment>